<dbReference type="Gene3D" id="3.30.70.2390">
    <property type="match status" value="1"/>
</dbReference>
<keyword evidence="7" id="KW-1185">Reference proteome</keyword>
<evidence type="ECO:0000259" key="5">
    <source>
        <dbReference type="Pfam" id="PF13399"/>
    </source>
</evidence>
<evidence type="ECO:0000313" key="7">
    <source>
        <dbReference type="Proteomes" id="UP000317484"/>
    </source>
</evidence>
<dbReference type="InterPro" id="IPR027381">
    <property type="entry name" value="LytR/CpsA/Psr_C"/>
</dbReference>
<keyword evidence="3" id="KW-0812">Transmembrane</keyword>
<dbReference type="Pfam" id="PF13399">
    <property type="entry name" value="LytR_C"/>
    <property type="match status" value="1"/>
</dbReference>
<dbReference type="Pfam" id="PF03816">
    <property type="entry name" value="LytR_cpsA_psr"/>
    <property type="match status" value="1"/>
</dbReference>
<reference evidence="6 7" key="1">
    <citation type="submission" date="2017-05" db="EMBL/GenBank/DDBJ databases">
        <authorList>
            <person name="Varghese N."/>
            <person name="Submissions S."/>
        </authorList>
    </citation>
    <scope>NUCLEOTIDE SEQUENCE [LARGE SCALE GENOMIC DNA]</scope>
    <source>
        <strain evidence="6 7">DSM 46834</strain>
    </source>
</reference>
<feature type="compositionally biased region" description="Basic and acidic residues" evidence="2">
    <location>
        <begin position="1"/>
        <end position="20"/>
    </location>
</feature>
<feature type="compositionally biased region" description="Low complexity" evidence="2">
    <location>
        <begin position="71"/>
        <end position="87"/>
    </location>
</feature>
<evidence type="ECO:0000256" key="3">
    <source>
        <dbReference type="SAM" id="Phobius"/>
    </source>
</evidence>
<keyword evidence="3" id="KW-1133">Transmembrane helix</keyword>
<gene>
    <name evidence="6" type="ORF">SAMN06273567_101356</name>
</gene>
<feature type="transmembrane region" description="Helical" evidence="3">
    <location>
        <begin position="238"/>
        <end position="263"/>
    </location>
</feature>
<proteinExistence type="inferred from homology"/>
<dbReference type="Gene3D" id="3.40.630.190">
    <property type="entry name" value="LCP protein"/>
    <property type="match status" value="1"/>
</dbReference>
<evidence type="ECO:0000259" key="4">
    <source>
        <dbReference type="Pfam" id="PF03816"/>
    </source>
</evidence>
<dbReference type="InterPro" id="IPR050922">
    <property type="entry name" value="LytR/CpsA/Psr_CW_biosynth"/>
</dbReference>
<comment type="similarity">
    <text evidence="1">Belongs to the LytR/CpsA/Psr (LCP) family.</text>
</comment>
<feature type="compositionally biased region" description="Pro residues" evidence="2">
    <location>
        <begin position="194"/>
        <end position="208"/>
    </location>
</feature>
<evidence type="ECO:0000256" key="2">
    <source>
        <dbReference type="SAM" id="MobiDB-lite"/>
    </source>
</evidence>
<protein>
    <submittedName>
        <fullName evidence="6">Transcriptional attenuator, LytR family</fullName>
    </submittedName>
</protein>
<sequence>MSTPVGDERGRDQRGGDRDAPGPVTVEQLLARQGGATGRRAARRTGEVPIPLEPGESLPPHRGPLPPVPGSPAASAAGRSPAAPATPDVSDDPAGPRRGLPPVPGSPAGAQRSAPVPPLPPLGGAHRSGPVPPLPGTLREQAVHRSGPVPPLPAVHRSGPVPPLPGIPASGVQYSRPVPPLPGTPAAGVQYSRPVPPLPGRPAHPPIPGLDGPAMSGAGSTRRPLAERPPRSPGRRRLVRAAVVLGVLLGLVVGYHAGLYAYVDRSIARVTALAPEGPEVIAPQLQEGATTYLVVGTGLPGTDGPASVTTMLVHVAAAGDRAVLVSVPPTALVDTPGCRADDGSLREPVSEAFASSLLAGGPSCMVRAVQQLSGLRVDHYLAVDLGRLPAMVDAVGGVSLCLPTTGPADAASAAPLPAGTSELTGAEASRYLAPGDAGSDVTGVAAAERTEQLLSATMRSAMTVGTLANTYELTRFLTRAADALTVDEQTTLGDLRTLASALGSLDGDAVQHAVLPVAQVGYVPAGSDQAVVLLDGAATRSLFDGVIEDSSVPAELAVPVAAAATEPVADPAAAASPAAESPALDTGAEQAPASPAAQPLTVAPAAVGLDVLNGTATAGLASTVGDLLRQQGFTVGQVGNERGTVNQTVVRHGPGVVEQARTVAAAVPGAVLQPSDAIGDTVQLVLGPGYTGVVPVQVPAPAPAAAVAPAPAAESTPAATPPTSAGPVSCD</sequence>
<feature type="region of interest" description="Disordered" evidence="2">
    <location>
        <begin position="709"/>
        <end position="731"/>
    </location>
</feature>
<dbReference type="PANTHER" id="PTHR33392">
    <property type="entry name" value="POLYISOPRENYL-TEICHOIC ACID--PEPTIDOGLYCAN TEICHOIC ACID TRANSFERASE TAGU"/>
    <property type="match status" value="1"/>
</dbReference>
<dbReference type="Proteomes" id="UP000317484">
    <property type="component" value="Unassembled WGS sequence"/>
</dbReference>
<dbReference type="NCBIfam" id="TIGR00350">
    <property type="entry name" value="lytR_cpsA_psr"/>
    <property type="match status" value="1"/>
</dbReference>
<feature type="domain" description="LytR/CpsA/Psr regulator C-terminal" evidence="5">
    <location>
        <begin position="607"/>
        <end position="690"/>
    </location>
</feature>
<feature type="region of interest" description="Disordered" evidence="2">
    <location>
        <begin position="1"/>
        <end position="233"/>
    </location>
</feature>
<organism evidence="6 7">
    <name type="scientific">Geodermatophilus aquaeductus</name>
    <dbReference type="NCBI Taxonomy" id="1564161"/>
    <lineage>
        <taxon>Bacteria</taxon>
        <taxon>Bacillati</taxon>
        <taxon>Actinomycetota</taxon>
        <taxon>Actinomycetes</taxon>
        <taxon>Geodermatophilales</taxon>
        <taxon>Geodermatophilaceae</taxon>
        <taxon>Geodermatophilus</taxon>
    </lineage>
</organism>
<dbReference type="RefSeq" id="WP_142456640.1">
    <property type="nucleotide sequence ID" value="NZ_FXTJ01000001.1"/>
</dbReference>
<dbReference type="InterPro" id="IPR004474">
    <property type="entry name" value="LytR_CpsA_psr"/>
</dbReference>
<feature type="region of interest" description="Disordered" evidence="2">
    <location>
        <begin position="571"/>
        <end position="597"/>
    </location>
</feature>
<dbReference type="PANTHER" id="PTHR33392:SF6">
    <property type="entry name" value="POLYISOPRENYL-TEICHOIC ACID--PEPTIDOGLYCAN TEICHOIC ACID TRANSFERASE TAGU"/>
    <property type="match status" value="1"/>
</dbReference>
<feature type="domain" description="Cell envelope-related transcriptional attenuator" evidence="4">
    <location>
        <begin position="309"/>
        <end position="432"/>
    </location>
</feature>
<name>A0A521AUI3_9ACTN</name>
<dbReference type="EMBL" id="FXTJ01000001">
    <property type="protein sequence ID" value="SMO38381.1"/>
    <property type="molecule type" value="Genomic_DNA"/>
</dbReference>
<keyword evidence="3" id="KW-0472">Membrane</keyword>
<dbReference type="AlphaFoldDB" id="A0A521AUI3"/>
<feature type="compositionally biased region" description="Pro residues" evidence="2">
    <location>
        <begin position="61"/>
        <end position="70"/>
    </location>
</feature>
<accession>A0A521AUI3</accession>
<evidence type="ECO:0000313" key="6">
    <source>
        <dbReference type="EMBL" id="SMO38381.1"/>
    </source>
</evidence>
<evidence type="ECO:0000256" key="1">
    <source>
        <dbReference type="ARBA" id="ARBA00006068"/>
    </source>
</evidence>